<evidence type="ECO:0000256" key="5">
    <source>
        <dbReference type="ARBA" id="ARBA00022692"/>
    </source>
</evidence>
<evidence type="ECO:0000256" key="7">
    <source>
        <dbReference type="ARBA" id="ARBA00023237"/>
    </source>
</evidence>
<evidence type="ECO:0000256" key="3">
    <source>
        <dbReference type="ARBA" id="ARBA00022448"/>
    </source>
</evidence>
<name>A0ABW3K6A0_9BACT</name>
<dbReference type="SUPFAM" id="SSF56954">
    <property type="entry name" value="Outer membrane efflux proteins (OEP)"/>
    <property type="match status" value="1"/>
</dbReference>
<feature type="signal peptide" evidence="8">
    <location>
        <begin position="1"/>
        <end position="19"/>
    </location>
</feature>
<dbReference type="Gene3D" id="1.20.1600.10">
    <property type="entry name" value="Outer membrane efflux proteins (OEP)"/>
    <property type="match status" value="1"/>
</dbReference>
<feature type="chain" id="PRO_5045300082" evidence="8">
    <location>
        <begin position="20"/>
        <end position="443"/>
    </location>
</feature>
<evidence type="ECO:0000256" key="1">
    <source>
        <dbReference type="ARBA" id="ARBA00004442"/>
    </source>
</evidence>
<proteinExistence type="inferred from homology"/>
<dbReference type="PANTHER" id="PTHR30026:SF20">
    <property type="entry name" value="OUTER MEMBRANE PROTEIN TOLC"/>
    <property type="match status" value="1"/>
</dbReference>
<gene>
    <name evidence="9" type="ORF">ACFQ21_16760</name>
</gene>
<protein>
    <submittedName>
        <fullName evidence="9">TolC family protein</fullName>
    </submittedName>
</protein>
<keyword evidence="10" id="KW-1185">Reference proteome</keyword>
<organism evidence="9 10">
    <name type="scientific">Ohtaekwangia kribbensis</name>
    <dbReference type="NCBI Taxonomy" id="688913"/>
    <lineage>
        <taxon>Bacteria</taxon>
        <taxon>Pseudomonadati</taxon>
        <taxon>Bacteroidota</taxon>
        <taxon>Cytophagia</taxon>
        <taxon>Cytophagales</taxon>
        <taxon>Fulvivirgaceae</taxon>
        <taxon>Ohtaekwangia</taxon>
    </lineage>
</organism>
<dbReference type="RefSeq" id="WP_377580433.1">
    <property type="nucleotide sequence ID" value="NZ_JBHTKA010000007.1"/>
</dbReference>
<keyword evidence="7" id="KW-0998">Cell outer membrane</keyword>
<reference evidence="10" key="1">
    <citation type="journal article" date="2019" name="Int. J. Syst. Evol. Microbiol.">
        <title>The Global Catalogue of Microorganisms (GCM) 10K type strain sequencing project: providing services to taxonomists for standard genome sequencing and annotation.</title>
        <authorList>
            <consortium name="The Broad Institute Genomics Platform"/>
            <consortium name="The Broad Institute Genome Sequencing Center for Infectious Disease"/>
            <person name="Wu L."/>
            <person name="Ma J."/>
        </authorList>
    </citation>
    <scope>NUCLEOTIDE SEQUENCE [LARGE SCALE GENOMIC DNA]</scope>
    <source>
        <strain evidence="10">CCUG 58938</strain>
    </source>
</reference>
<keyword evidence="8" id="KW-0732">Signal</keyword>
<comment type="caution">
    <text evidence="9">The sequence shown here is derived from an EMBL/GenBank/DDBJ whole genome shotgun (WGS) entry which is preliminary data.</text>
</comment>
<keyword evidence="6" id="KW-0472">Membrane</keyword>
<comment type="similarity">
    <text evidence="2">Belongs to the outer membrane factor (OMF) (TC 1.B.17) family.</text>
</comment>
<evidence type="ECO:0000256" key="2">
    <source>
        <dbReference type="ARBA" id="ARBA00007613"/>
    </source>
</evidence>
<dbReference type="InterPro" id="IPR051906">
    <property type="entry name" value="TolC-like"/>
</dbReference>
<keyword evidence="4" id="KW-1134">Transmembrane beta strand</keyword>
<evidence type="ECO:0000313" key="10">
    <source>
        <dbReference type="Proteomes" id="UP001597112"/>
    </source>
</evidence>
<dbReference type="Proteomes" id="UP001597112">
    <property type="component" value="Unassembled WGS sequence"/>
</dbReference>
<evidence type="ECO:0000256" key="8">
    <source>
        <dbReference type="SAM" id="SignalP"/>
    </source>
</evidence>
<evidence type="ECO:0000256" key="6">
    <source>
        <dbReference type="ARBA" id="ARBA00023136"/>
    </source>
</evidence>
<dbReference type="PROSITE" id="PS51257">
    <property type="entry name" value="PROKAR_LIPOPROTEIN"/>
    <property type="match status" value="1"/>
</dbReference>
<comment type="subcellular location">
    <subcellularLocation>
        <location evidence="1">Cell outer membrane</location>
    </subcellularLocation>
</comment>
<evidence type="ECO:0000313" key="9">
    <source>
        <dbReference type="EMBL" id="MFD1000980.1"/>
    </source>
</evidence>
<dbReference type="InterPro" id="IPR003423">
    <property type="entry name" value="OMP_efflux"/>
</dbReference>
<dbReference type="EMBL" id="JBHTKA010000007">
    <property type="protein sequence ID" value="MFD1000980.1"/>
    <property type="molecule type" value="Genomic_DNA"/>
</dbReference>
<keyword evidence="3" id="KW-0813">Transport</keyword>
<dbReference type="Pfam" id="PF02321">
    <property type="entry name" value="OEP"/>
    <property type="match status" value="2"/>
</dbReference>
<accession>A0ABW3K6A0</accession>
<sequence>MIRILLFSILLSFSCTLLAQDAWTLKSCIEYGLKNNSNNAIYRHDKQTADAKAREALAAYLPTVTLTGSLDDNIKVQETVIPAGIFSPTDLRVAFTKRYQLNPVAQVDQTIFDKSLITGLQANRYNKLQAELNITKNEETIIYNICSAYFEIAVYREQLDQLHATNETYRGQMLITEQQVKKGVTLQKDLEKIKVNYNNSLAQIRVAETNLTLSENQLKYEMGFPMQDSLQVKPSSDEAANLITPAADILYEASVSNRTEYKLAQVTTRLNEIDERRLKNLIYPKLTAYARYGSIGFGDNLNQAWSSLAAYSAIGIKLTIPILDFKRNAQIAQAKYKWQSATENLKLQESKYQMELANTRTKLVQEQQNLELNKENIALAQSSFDAINLQYQKGTTDLTEWLNAQNTLKESQSNYLNSLYTFFQTKVDLEKAQGTLKTFYQAL</sequence>
<dbReference type="PANTHER" id="PTHR30026">
    <property type="entry name" value="OUTER MEMBRANE PROTEIN TOLC"/>
    <property type="match status" value="1"/>
</dbReference>
<evidence type="ECO:0000256" key="4">
    <source>
        <dbReference type="ARBA" id="ARBA00022452"/>
    </source>
</evidence>
<keyword evidence="5" id="KW-0812">Transmembrane</keyword>